<evidence type="ECO:0000313" key="4">
    <source>
        <dbReference type="Proteomes" id="UP000734218"/>
    </source>
</evidence>
<feature type="region of interest" description="Disordered" evidence="1">
    <location>
        <begin position="161"/>
        <end position="181"/>
    </location>
</feature>
<accession>A0ABX0XLH2</accession>
<protein>
    <recommendedName>
        <fullName evidence="5">Beta-barrel porin 2</fullName>
    </recommendedName>
</protein>
<keyword evidence="4" id="KW-1185">Reference proteome</keyword>
<dbReference type="RefSeq" id="WP_209023195.1">
    <property type="nucleotide sequence ID" value="NZ_JAATJE010000001.1"/>
</dbReference>
<evidence type="ECO:0000256" key="1">
    <source>
        <dbReference type="SAM" id="MobiDB-lite"/>
    </source>
</evidence>
<comment type="caution">
    <text evidence="3">The sequence shown here is derived from an EMBL/GenBank/DDBJ whole genome shotgun (WGS) entry which is preliminary data.</text>
</comment>
<evidence type="ECO:0000256" key="2">
    <source>
        <dbReference type="SAM" id="SignalP"/>
    </source>
</evidence>
<feature type="signal peptide" evidence="2">
    <location>
        <begin position="1"/>
        <end position="25"/>
    </location>
</feature>
<dbReference type="SUPFAM" id="SSF56935">
    <property type="entry name" value="Porins"/>
    <property type="match status" value="1"/>
</dbReference>
<proteinExistence type="predicted"/>
<dbReference type="EMBL" id="JAATJE010000001">
    <property type="protein sequence ID" value="NJC33712.1"/>
    <property type="molecule type" value="Genomic_DNA"/>
</dbReference>
<sequence length="447" mass="46207">MRLLPHRAAVAVASVAALTVPTALATAQVVRSSVDLSAGAGYATNPFLISGDDTDSALVEVSVRPELRIEEESSATTIAAYARHQQYFERFDGNTDFGASADHRTQLSPRTAIRAGLVFDSSILGGSDFVTPTFTPPVAPGTTVPGTGGAVVPGSGVTPGTGVGVVPGTGTGVTPGTAPGTPIVDPVLGDIGLIGSRSRRTTFGGSLGADFTLGPRDTLNVGVSAQRSTYGNQIFGADFSQYVANAGYSRQINEGLSVGAQGIISIVDYDEAPDVTVYQPQLTFTQRLSSAWTLTGSVGVAFVDNKGGFGLPSDQSTSITGSLSACRQQVRSTLCLSGLRNTSPSGLGDVRTVTSLNASYNYQLGERDGLTLNAGYSRADGGSLAAANQLVGDQDFLSASASWSRQVAERLRVNATVGYRDIFADDFDRDADISGLIGIGYLLGDRR</sequence>
<dbReference type="Proteomes" id="UP000734218">
    <property type="component" value="Unassembled WGS sequence"/>
</dbReference>
<keyword evidence="2" id="KW-0732">Signal</keyword>
<evidence type="ECO:0000313" key="3">
    <source>
        <dbReference type="EMBL" id="NJC33712.1"/>
    </source>
</evidence>
<feature type="chain" id="PRO_5046678583" description="Beta-barrel porin 2" evidence="2">
    <location>
        <begin position="26"/>
        <end position="447"/>
    </location>
</feature>
<name>A0ABX0XLH2_9SPHN</name>
<reference evidence="3 4" key="1">
    <citation type="submission" date="2020-03" db="EMBL/GenBank/DDBJ databases">
        <title>Genomic Encyclopedia of Type Strains, Phase IV (KMG-IV): sequencing the most valuable type-strain genomes for metagenomic binning, comparative biology and taxonomic classification.</title>
        <authorList>
            <person name="Goeker M."/>
        </authorList>
    </citation>
    <scope>NUCLEOTIDE SEQUENCE [LARGE SCALE GENOMIC DNA]</scope>
    <source>
        <strain evidence="3 4">DSM 27651</strain>
    </source>
</reference>
<gene>
    <name evidence="3" type="ORF">GGR88_001186</name>
</gene>
<feature type="compositionally biased region" description="Gly residues" evidence="1">
    <location>
        <begin position="161"/>
        <end position="173"/>
    </location>
</feature>
<evidence type="ECO:0008006" key="5">
    <source>
        <dbReference type="Google" id="ProtNLM"/>
    </source>
</evidence>
<organism evidence="3 4">
    <name type="scientific">Sphingomonas jejuensis</name>
    <dbReference type="NCBI Taxonomy" id="904715"/>
    <lineage>
        <taxon>Bacteria</taxon>
        <taxon>Pseudomonadati</taxon>
        <taxon>Pseudomonadota</taxon>
        <taxon>Alphaproteobacteria</taxon>
        <taxon>Sphingomonadales</taxon>
        <taxon>Sphingomonadaceae</taxon>
        <taxon>Sphingomonas</taxon>
    </lineage>
</organism>